<keyword evidence="3" id="KW-1185">Reference proteome</keyword>
<feature type="domain" description="Thioesterase" evidence="1">
    <location>
        <begin position="67"/>
        <end position="139"/>
    </location>
</feature>
<dbReference type="SUPFAM" id="SSF54637">
    <property type="entry name" value="Thioesterase/thiol ester dehydrase-isomerase"/>
    <property type="match status" value="1"/>
</dbReference>
<proteinExistence type="predicted"/>
<organism evidence="2 3">
    <name type="scientific">Myxococcus landrumensis</name>
    <dbReference type="NCBI Taxonomy" id="2813577"/>
    <lineage>
        <taxon>Bacteria</taxon>
        <taxon>Pseudomonadati</taxon>
        <taxon>Myxococcota</taxon>
        <taxon>Myxococcia</taxon>
        <taxon>Myxococcales</taxon>
        <taxon>Cystobacterineae</taxon>
        <taxon>Myxococcaceae</taxon>
        <taxon>Myxococcus</taxon>
    </lineage>
</organism>
<accession>A0ABX7NG87</accession>
<dbReference type="InterPro" id="IPR006683">
    <property type="entry name" value="Thioestr_dom"/>
</dbReference>
<sequence length="162" mass="17268">MSDSSSGPPARPSQAALERYAELFNQSLTLRHFGAQLSFPEGRNKVVVTIPELRPEHRGGVGSALAVNGGILAALFDLAIGTSGALVDPSRRCATVQLSMSFERPVTGDRLRVESEIDSQGLTLLFATARVYDAQDRVCGRCQGVVRLSNLPWASGESPATN</sequence>
<dbReference type="InterPro" id="IPR029069">
    <property type="entry name" value="HotDog_dom_sf"/>
</dbReference>
<gene>
    <name evidence="2" type="ORF">JY572_18190</name>
</gene>
<dbReference type="RefSeq" id="WP_206719466.1">
    <property type="nucleotide sequence ID" value="NZ_CP071091.1"/>
</dbReference>
<dbReference type="Pfam" id="PF03061">
    <property type="entry name" value="4HBT"/>
    <property type="match status" value="1"/>
</dbReference>
<evidence type="ECO:0000313" key="2">
    <source>
        <dbReference type="EMBL" id="QSQ17846.1"/>
    </source>
</evidence>
<protein>
    <submittedName>
        <fullName evidence="2">PaaI family thioesterase</fullName>
    </submittedName>
</protein>
<evidence type="ECO:0000313" key="3">
    <source>
        <dbReference type="Proteomes" id="UP000663090"/>
    </source>
</evidence>
<dbReference type="Gene3D" id="3.10.129.10">
    <property type="entry name" value="Hotdog Thioesterase"/>
    <property type="match status" value="1"/>
</dbReference>
<evidence type="ECO:0000259" key="1">
    <source>
        <dbReference type="Pfam" id="PF03061"/>
    </source>
</evidence>
<dbReference type="Proteomes" id="UP000663090">
    <property type="component" value="Chromosome"/>
</dbReference>
<name>A0ABX7NG87_9BACT</name>
<dbReference type="CDD" id="cd03443">
    <property type="entry name" value="PaaI_thioesterase"/>
    <property type="match status" value="1"/>
</dbReference>
<dbReference type="EMBL" id="CP071091">
    <property type="protein sequence ID" value="QSQ17846.1"/>
    <property type="molecule type" value="Genomic_DNA"/>
</dbReference>
<reference evidence="2 3" key="1">
    <citation type="submission" date="2021-02" db="EMBL/GenBank/DDBJ databases">
        <title>De Novo genome assembly of isolated myxobacteria.</title>
        <authorList>
            <person name="Stevens D.C."/>
        </authorList>
    </citation>
    <scope>NUCLEOTIDE SEQUENCE [LARGE SCALE GENOMIC DNA]</scope>
    <source>
        <strain evidence="2 3">SCHIC003</strain>
    </source>
</reference>